<keyword evidence="2" id="KW-0812">Transmembrane</keyword>
<evidence type="ECO:0000256" key="1">
    <source>
        <dbReference type="SAM" id="MobiDB-lite"/>
    </source>
</evidence>
<evidence type="ECO:0000259" key="3">
    <source>
        <dbReference type="Pfam" id="PF13116"/>
    </source>
</evidence>
<feature type="domain" description="YhdP central" evidence="3">
    <location>
        <begin position="527"/>
        <end position="1000"/>
    </location>
</feature>
<proteinExistence type="predicted"/>
<feature type="compositionally biased region" description="Low complexity" evidence="1">
    <location>
        <begin position="149"/>
        <end position="185"/>
    </location>
</feature>
<feature type="compositionally biased region" description="Low complexity" evidence="1">
    <location>
        <begin position="1002"/>
        <end position="1023"/>
    </location>
</feature>
<keyword evidence="5" id="KW-1185">Reference proteome</keyword>
<feature type="compositionally biased region" description="Low complexity" evidence="1">
    <location>
        <begin position="209"/>
        <end position="226"/>
    </location>
</feature>
<feature type="region of interest" description="Disordered" evidence="1">
    <location>
        <begin position="1002"/>
        <end position="1038"/>
    </location>
</feature>
<gene>
    <name evidence="4" type="ORF">FDP22_14895</name>
</gene>
<sequence>MARHGVHSLARLVVGLMVILVVLGGLLMLRLQKGPVEIPWVNSLVEARLEAALPGNEVSIGSLVFGLGQGEDDPAGLRLRNLALRDRTGTVIFSVPEIGARFELADVVRGVFAPTEVFVAGAAGQIRRDADGRFSVLLLPMEEAGAATAPEASASAAGPAASDTATSRPAAAGSDATASPAPAAAPEDRAGARDDRPAASETTPVTVTPDAPSGAPGAAPLQAQVPDRTAPEGARTASSPDTGAAASANTASPPPPDTASTTSPETASAARAAPPATPPDTSDAAGEGLSSDAAPPPDPPLAAVPEDTPVAGAGDDPALADRRENAFQAFMSALAEDREPALRKLTRIRLIRARLRYVDALSGRVWSARNGGVTLSRSNDRISGAARIRLEKAGQAPTVLALTANYAFGADSMALTARFENAWAGDVADQIPALEWIRPLEAPLSGTYEIDLGLDGSLGYLTGLATLAPGTLRLGEDAVPLNGGLLDIIYDGRGGHFTLKQLTLDTEQASVNATGEADLARSGGTFTGITAQLSLSDIVAAPRGQLAAPVRFAGGRVTVRAQFDPFRLDIGQARLIDGDERITVSGTVARAGADWHMALDGDATGITARRLAALWPLNLARGGRKWLDENLEAGLATRVKAGFRFDGQTPQFAMNFEFQDAVAYPVRGLPAIVNGRGIGSLDLGGLSVTLQGGEVDMEGFDPIDMTGSVFAIPDFDVNPQHADARLRGTGPVPAILTLIDQPPLRLLDKIGLDPGFARGQAEVAARLTFPLIKDLDTDQLQAQAQATITDASADSPVPALPLSARRLTLTADNSSMQVSGVVQAGPAPIDLTWNEQFSPSRSTMEGRVTITPALLSALGVTGIDEAFSGTMPTKIAASLTNGEKPRFSFDGDMAQVSLSLPGLGWTKPAGVSGRLKLAGRLTDTDVRGTVSLQAADLALQGNTRMGLDGAFIGATFPTFRLGEAINSTLTIVPRENAPLRLRLKGGSIDLLALGDMVSGAGPRATATATAPAQGSADAPAAGPDSVGSPPETQGETPRIAVDFDLDSLIITPRIRIEPATGRLRQNRAGRVNLAFEGLANGGAKSELTILQTTRGLNVQLDSQDAGKFLRDTAYFGHAYGGQLRLVVHIPTGDGDMTGQLALRRVQVRDDPTLSQLLSIASITGVLETLATGGLTFDSVDAPFAWRDGRLVLGKTRATGPSLGITVEGVYDEGADSLDLSGVFSPAFILNGLLSGVPVLGDLLTGGKGEGVFGFSYSVTGSADDPSVSVNPLSILTPGALRSIFSSAHDEAPVPDPGPLQLDPAPQGSSEGPQQPAVAPPAGDDSHDR</sequence>
<accession>A0A5B8FI87</accession>
<dbReference type="OrthoDB" id="7161641at2"/>
<name>A0A5B8FI87_9RHOB</name>
<feature type="compositionally biased region" description="Low complexity" evidence="1">
    <location>
        <begin position="1312"/>
        <end position="1321"/>
    </location>
</feature>
<evidence type="ECO:0000313" key="5">
    <source>
        <dbReference type="Proteomes" id="UP000305888"/>
    </source>
</evidence>
<keyword evidence="2" id="KW-1133">Transmembrane helix</keyword>
<feature type="compositionally biased region" description="Basic and acidic residues" evidence="1">
    <location>
        <begin position="186"/>
        <end position="198"/>
    </location>
</feature>
<evidence type="ECO:0000313" key="4">
    <source>
        <dbReference type="EMBL" id="QDL92957.1"/>
    </source>
</evidence>
<feature type="compositionally biased region" description="Low complexity" evidence="1">
    <location>
        <begin position="258"/>
        <end position="293"/>
    </location>
</feature>
<dbReference type="KEGG" id="ppru:FDP22_14895"/>
<protein>
    <recommendedName>
        <fullName evidence="3">YhdP central domain-containing protein</fullName>
    </recommendedName>
</protein>
<dbReference type="EMBL" id="CP040818">
    <property type="protein sequence ID" value="QDL92957.1"/>
    <property type="molecule type" value="Genomic_DNA"/>
</dbReference>
<keyword evidence="2" id="KW-0472">Membrane</keyword>
<feature type="compositionally biased region" description="Low complexity" evidence="1">
    <location>
        <begin position="240"/>
        <end position="251"/>
    </location>
</feature>
<dbReference type="Proteomes" id="UP000305888">
    <property type="component" value="Chromosome"/>
</dbReference>
<dbReference type="RefSeq" id="WP_138578280.1">
    <property type="nucleotide sequence ID" value="NZ_CP040818.1"/>
</dbReference>
<feature type="region of interest" description="Disordered" evidence="1">
    <location>
        <begin position="149"/>
        <end position="318"/>
    </location>
</feature>
<feature type="region of interest" description="Disordered" evidence="1">
    <location>
        <begin position="1285"/>
        <end position="1328"/>
    </location>
</feature>
<evidence type="ECO:0000256" key="2">
    <source>
        <dbReference type="SAM" id="Phobius"/>
    </source>
</evidence>
<feature type="transmembrane region" description="Helical" evidence="2">
    <location>
        <begin position="12"/>
        <end position="31"/>
    </location>
</feature>
<organism evidence="4 5">
    <name type="scientific">Paroceanicella profunda</name>
    <dbReference type="NCBI Taxonomy" id="2579971"/>
    <lineage>
        <taxon>Bacteria</taxon>
        <taxon>Pseudomonadati</taxon>
        <taxon>Pseudomonadota</taxon>
        <taxon>Alphaproteobacteria</taxon>
        <taxon>Rhodobacterales</taxon>
        <taxon>Paracoccaceae</taxon>
        <taxon>Paroceanicella</taxon>
    </lineage>
</organism>
<dbReference type="Pfam" id="PF13116">
    <property type="entry name" value="YhdP"/>
    <property type="match status" value="1"/>
</dbReference>
<dbReference type="InterPro" id="IPR025263">
    <property type="entry name" value="YhdP_central"/>
</dbReference>
<reference evidence="4 5" key="1">
    <citation type="submission" date="2019-06" db="EMBL/GenBank/DDBJ databases">
        <title>Genome sequence of Rhodobacteraceae bacterium D4M1.</title>
        <authorList>
            <person name="Cao J."/>
        </authorList>
    </citation>
    <scope>NUCLEOTIDE SEQUENCE [LARGE SCALE GENOMIC DNA]</scope>
    <source>
        <strain evidence="4 5">D4M1</strain>
    </source>
</reference>